<comment type="similarity">
    <text evidence="8">Belongs to the tRNA(Ile)-lysidine synthase family.</text>
</comment>
<comment type="function">
    <text evidence="8">Ligates lysine onto the cytidine present at position 34 of the AUA codon-specific tRNA(Ile) that contains the anticodon CAU, in an ATP-dependent manner. Cytidine is converted to lysidine, thus changing the amino acid specificity of the tRNA from methionine to isoleucine.</text>
</comment>
<evidence type="ECO:0000313" key="11">
    <source>
        <dbReference type="Proteomes" id="UP000285864"/>
    </source>
</evidence>
<keyword evidence="3 8" id="KW-0436">Ligase</keyword>
<dbReference type="GO" id="GO:0005524">
    <property type="term" value="F:ATP binding"/>
    <property type="evidence" value="ECO:0007669"/>
    <property type="project" value="UniProtKB-UniRule"/>
</dbReference>
<keyword evidence="4 8" id="KW-0819">tRNA processing</keyword>
<sequence length="426" mass="49362">MFRQKVIQYINEKHLFHRSDKILVALSGGADSVALLRVLLLEGYNCVAAHCNFHLRGEESDRDEEFVQNLCRGLDVPLQVIHFDTNGYASRKRISIEMAARELRYEWFEQVRLQVGASVIAVAHHRDDSVETFLLNLVRGTGINGLKGIAAVNGKVVRPLLDVSRDDILAFLADLKQDYVTDSTNLEDEYLRNKLRLNVIPLLKEINPSVCESITETARRLSDVEAVYRKSIQTVCTEVTEREGKFSISRIMKAVAPLAVLFELLHPYGFNAVQLKNIYRSLGTESGKLFYSENYVLLRDRDYLFLKRREESKEDQSYTLHQEICQIEDGFEVSRNPELACLDADIVKEPLVLRRWQSGDKFVPFGMHSFKKVRDYLRDRKYSLFEKENQYVVCSGENIVWLVNERTDNRFRVTEKTQRVLKLWID</sequence>
<proteinExistence type="inferred from homology"/>
<dbReference type="GO" id="GO:0005737">
    <property type="term" value="C:cytoplasm"/>
    <property type="evidence" value="ECO:0007669"/>
    <property type="project" value="UniProtKB-SubCell"/>
</dbReference>
<dbReference type="PANTHER" id="PTHR43033">
    <property type="entry name" value="TRNA(ILE)-LYSIDINE SYNTHASE-RELATED"/>
    <property type="match status" value="1"/>
</dbReference>
<dbReference type="InterPro" id="IPR012094">
    <property type="entry name" value="tRNA_Ile_lys_synt"/>
</dbReference>
<keyword evidence="11" id="KW-1185">Reference proteome</keyword>
<dbReference type="GO" id="GO:0006400">
    <property type="term" value="P:tRNA modification"/>
    <property type="evidence" value="ECO:0007669"/>
    <property type="project" value="UniProtKB-UniRule"/>
</dbReference>
<dbReference type="EC" id="6.3.4.19" evidence="8"/>
<keyword evidence="2 8" id="KW-0963">Cytoplasm</keyword>
<evidence type="ECO:0000256" key="3">
    <source>
        <dbReference type="ARBA" id="ARBA00022598"/>
    </source>
</evidence>
<dbReference type="HAMAP" id="MF_01161">
    <property type="entry name" value="tRNA_Ile_lys_synt"/>
    <property type="match status" value="1"/>
</dbReference>
<evidence type="ECO:0000256" key="2">
    <source>
        <dbReference type="ARBA" id="ARBA00022490"/>
    </source>
</evidence>
<dbReference type="PANTHER" id="PTHR43033:SF1">
    <property type="entry name" value="TRNA(ILE)-LYSIDINE SYNTHASE-RELATED"/>
    <property type="match status" value="1"/>
</dbReference>
<dbReference type="InterPro" id="IPR011063">
    <property type="entry name" value="TilS/TtcA_N"/>
</dbReference>
<evidence type="ECO:0000256" key="8">
    <source>
        <dbReference type="HAMAP-Rule" id="MF_01161"/>
    </source>
</evidence>
<evidence type="ECO:0000259" key="9">
    <source>
        <dbReference type="SMART" id="SM00977"/>
    </source>
</evidence>
<evidence type="ECO:0000313" key="10">
    <source>
        <dbReference type="EMBL" id="RGR96626.1"/>
    </source>
</evidence>
<feature type="domain" description="Lysidine-tRNA(Ile) synthetase C-terminal" evidence="9">
    <location>
        <begin position="351"/>
        <end position="423"/>
    </location>
</feature>
<keyword evidence="5 8" id="KW-0547">Nucleotide-binding</keyword>
<reference evidence="10 11" key="1">
    <citation type="submission" date="2018-08" db="EMBL/GenBank/DDBJ databases">
        <title>A genome reference for cultivated species of the human gut microbiota.</title>
        <authorList>
            <person name="Zou Y."/>
            <person name="Xue W."/>
            <person name="Luo G."/>
        </authorList>
    </citation>
    <scope>NUCLEOTIDE SEQUENCE [LARGE SCALE GENOMIC DNA]</scope>
    <source>
        <strain evidence="10 11">AF24-2</strain>
    </source>
</reference>
<dbReference type="GO" id="GO:0032267">
    <property type="term" value="F:tRNA(Ile)-lysidine synthase activity"/>
    <property type="evidence" value="ECO:0007669"/>
    <property type="project" value="UniProtKB-EC"/>
</dbReference>
<dbReference type="Gene3D" id="3.40.50.620">
    <property type="entry name" value="HUPs"/>
    <property type="match status" value="1"/>
</dbReference>
<gene>
    <name evidence="8 10" type="primary">tilS</name>
    <name evidence="10" type="ORF">DWY20_07500</name>
</gene>
<name>A0A412GPD2_9BACT</name>
<dbReference type="SUPFAM" id="SSF56037">
    <property type="entry name" value="PheT/TilS domain"/>
    <property type="match status" value="1"/>
</dbReference>
<comment type="subcellular location">
    <subcellularLocation>
        <location evidence="1 8">Cytoplasm</location>
    </subcellularLocation>
</comment>
<evidence type="ECO:0000256" key="7">
    <source>
        <dbReference type="ARBA" id="ARBA00048539"/>
    </source>
</evidence>
<accession>A0A412GPD2</accession>
<dbReference type="CDD" id="cd01992">
    <property type="entry name" value="TilS_N"/>
    <property type="match status" value="1"/>
</dbReference>
<evidence type="ECO:0000256" key="1">
    <source>
        <dbReference type="ARBA" id="ARBA00004496"/>
    </source>
</evidence>
<protein>
    <recommendedName>
        <fullName evidence="8">tRNA(Ile)-lysidine synthase</fullName>
        <ecNumber evidence="8">6.3.4.19</ecNumber>
    </recommendedName>
    <alternativeName>
        <fullName evidence="8">tRNA(Ile)-2-lysyl-cytidine synthase</fullName>
    </alternativeName>
    <alternativeName>
        <fullName evidence="8">tRNA(Ile)-lysidine synthetase</fullName>
    </alternativeName>
</protein>
<comment type="catalytic activity">
    <reaction evidence="7 8">
        <text>cytidine(34) in tRNA(Ile2) + L-lysine + ATP = lysidine(34) in tRNA(Ile2) + AMP + diphosphate + H(+)</text>
        <dbReference type="Rhea" id="RHEA:43744"/>
        <dbReference type="Rhea" id="RHEA-COMP:10625"/>
        <dbReference type="Rhea" id="RHEA-COMP:10670"/>
        <dbReference type="ChEBI" id="CHEBI:15378"/>
        <dbReference type="ChEBI" id="CHEBI:30616"/>
        <dbReference type="ChEBI" id="CHEBI:32551"/>
        <dbReference type="ChEBI" id="CHEBI:33019"/>
        <dbReference type="ChEBI" id="CHEBI:82748"/>
        <dbReference type="ChEBI" id="CHEBI:83665"/>
        <dbReference type="ChEBI" id="CHEBI:456215"/>
        <dbReference type="EC" id="6.3.4.19"/>
    </reaction>
</comment>
<comment type="caution">
    <text evidence="10">The sequence shown here is derived from an EMBL/GenBank/DDBJ whole genome shotgun (WGS) entry which is preliminary data.</text>
</comment>
<comment type="domain">
    <text evidence="8">The N-terminal region contains the highly conserved SGGXDS motif, predicted to be a P-loop motif involved in ATP binding.</text>
</comment>
<evidence type="ECO:0000256" key="6">
    <source>
        <dbReference type="ARBA" id="ARBA00022840"/>
    </source>
</evidence>
<evidence type="ECO:0000256" key="5">
    <source>
        <dbReference type="ARBA" id="ARBA00022741"/>
    </source>
</evidence>
<dbReference type="RefSeq" id="WP_118484236.1">
    <property type="nucleotide sequence ID" value="NZ_CAUELD010000004.1"/>
</dbReference>
<dbReference type="Proteomes" id="UP000285864">
    <property type="component" value="Unassembled WGS sequence"/>
</dbReference>
<dbReference type="InterPro" id="IPR014729">
    <property type="entry name" value="Rossmann-like_a/b/a_fold"/>
</dbReference>
<dbReference type="InterPro" id="IPR012796">
    <property type="entry name" value="Lysidine-tRNA-synth_C"/>
</dbReference>
<organism evidence="10 11">
    <name type="scientific">Phocaeicola coprocola</name>
    <dbReference type="NCBI Taxonomy" id="310298"/>
    <lineage>
        <taxon>Bacteria</taxon>
        <taxon>Pseudomonadati</taxon>
        <taxon>Bacteroidota</taxon>
        <taxon>Bacteroidia</taxon>
        <taxon>Bacteroidales</taxon>
        <taxon>Bacteroidaceae</taxon>
        <taxon>Phocaeicola</taxon>
    </lineage>
</organism>
<dbReference type="AlphaFoldDB" id="A0A412GPD2"/>
<keyword evidence="6 8" id="KW-0067">ATP-binding</keyword>
<dbReference type="SMART" id="SM00977">
    <property type="entry name" value="TilS_C"/>
    <property type="match status" value="1"/>
</dbReference>
<feature type="binding site" evidence="8">
    <location>
        <begin position="27"/>
        <end position="32"/>
    </location>
    <ligand>
        <name>ATP</name>
        <dbReference type="ChEBI" id="CHEBI:30616"/>
    </ligand>
</feature>
<dbReference type="NCBIfam" id="TIGR02432">
    <property type="entry name" value="lysidine_TilS_N"/>
    <property type="match status" value="1"/>
</dbReference>
<dbReference type="EMBL" id="QRUU01000026">
    <property type="protein sequence ID" value="RGR96626.1"/>
    <property type="molecule type" value="Genomic_DNA"/>
</dbReference>
<evidence type="ECO:0000256" key="4">
    <source>
        <dbReference type="ARBA" id="ARBA00022694"/>
    </source>
</evidence>
<dbReference type="NCBIfam" id="TIGR02433">
    <property type="entry name" value="lysidine_TilS_C"/>
    <property type="match status" value="1"/>
</dbReference>
<dbReference type="InterPro" id="IPR012795">
    <property type="entry name" value="tRNA_Ile_lys_synt_N"/>
</dbReference>
<dbReference type="Pfam" id="PF01171">
    <property type="entry name" value="ATP_bind_3"/>
    <property type="match status" value="1"/>
</dbReference>
<dbReference type="SUPFAM" id="SSF52402">
    <property type="entry name" value="Adenine nucleotide alpha hydrolases-like"/>
    <property type="match status" value="1"/>
</dbReference>